<reference evidence="7 8" key="1">
    <citation type="submission" date="2018-02" db="EMBL/GenBank/DDBJ databases">
        <title>8 Nocardia nova and 1 Nocardia cyriacigeorgica strain used for evolution to TMP-SMX.</title>
        <authorList>
            <person name="Mehta H."/>
            <person name="Weng J."/>
            <person name="Shamoo Y."/>
        </authorList>
    </citation>
    <scope>NUCLEOTIDE SEQUENCE [LARGE SCALE GENOMIC DNA]</scope>
    <source>
        <strain evidence="7 8">MDA3139</strain>
    </source>
</reference>
<evidence type="ECO:0000313" key="8">
    <source>
        <dbReference type="Proteomes" id="UP000239874"/>
    </source>
</evidence>
<evidence type="ECO:0000256" key="5">
    <source>
        <dbReference type="ARBA" id="ARBA00023004"/>
    </source>
</evidence>
<dbReference type="GO" id="GO:0046872">
    <property type="term" value="F:metal ion binding"/>
    <property type="evidence" value="ECO:0007669"/>
    <property type="project" value="UniProtKB-KW"/>
</dbReference>
<protein>
    <recommendedName>
        <fullName evidence="6">TauD/TfdA-like domain-containing protein</fullName>
    </recommendedName>
</protein>
<keyword evidence="3" id="KW-0223">Dioxygenase</keyword>
<comment type="caution">
    <text evidence="7">The sequence shown here is derived from an EMBL/GenBank/DDBJ whole genome shotgun (WGS) entry which is preliminary data.</text>
</comment>
<dbReference type="PANTHER" id="PTHR30468">
    <property type="entry name" value="ALPHA-KETOGLUTARATE-DEPENDENT SULFONATE DIOXYGENASE"/>
    <property type="match status" value="1"/>
</dbReference>
<evidence type="ECO:0000256" key="4">
    <source>
        <dbReference type="ARBA" id="ARBA00023002"/>
    </source>
</evidence>
<dbReference type="RefSeq" id="WP_104376568.1">
    <property type="nucleotide sequence ID" value="NZ_PSZC01000008.1"/>
</dbReference>
<dbReference type="GO" id="GO:0006790">
    <property type="term" value="P:sulfur compound metabolic process"/>
    <property type="evidence" value="ECO:0007669"/>
    <property type="project" value="TreeGrafter"/>
</dbReference>
<evidence type="ECO:0000259" key="6">
    <source>
        <dbReference type="Pfam" id="PF02668"/>
    </source>
</evidence>
<dbReference type="Gene3D" id="3.60.130.10">
    <property type="entry name" value="Clavaminate synthase-like"/>
    <property type="match status" value="1"/>
</dbReference>
<dbReference type="GO" id="GO:0000908">
    <property type="term" value="F:taurine dioxygenase activity"/>
    <property type="evidence" value="ECO:0007669"/>
    <property type="project" value="TreeGrafter"/>
</dbReference>
<organism evidence="7 8">
    <name type="scientific">Nocardia nova</name>
    <dbReference type="NCBI Taxonomy" id="37330"/>
    <lineage>
        <taxon>Bacteria</taxon>
        <taxon>Bacillati</taxon>
        <taxon>Actinomycetota</taxon>
        <taxon>Actinomycetes</taxon>
        <taxon>Mycobacteriales</taxon>
        <taxon>Nocardiaceae</taxon>
        <taxon>Nocardia</taxon>
    </lineage>
</organism>
<dbReference type="Proteomes" id="UP000239874">
    <property type="component" value="Unassembled WGS sequence"/>
</dbReference>
<accession>A0A2S6AR89</accession>
<dbReference type="InterPro" id="IPR003819">
    <property type="entry name" value="TauD/TfdA-like"/>
</dbReference>
<gene>
    <name evidence="7" type="ORF">C5E45_13735</name>
</gene>
<dbReference type="Pfam" id="PF02668">
    <property type="entry name" value="TauD"/>
    <property type="match status" value="1"/>
</dbReference>
<keyword evidence="2" id="KW-0479">Metal-binding</keyword>
<dbReference type="GO" id="GO:0005737">
    <property type="term" value="C:cytoplasm"/>
    <property type="evidence" value="ECO:0007669"/>
    <property type="project" value="TreeGrafter"/>
</dbReference>
<evidence type="ECO:0000256" key="1">
    <source>
        <dbReference type="ARBA" id="ARBA00005896"/>
    </source>
</evidence>
<name>A0A2S6AR89_9NOCA</name>
<dbReference type="InterPro" id="IPR042098">
    <property type="entry name" value="TauD-like_sf"/>
</dbReference>
<proteinExistence type="inferred from homology"/>
<comment type="similarity">
    <text evidence="1">Belongs to the TfdA dioxygenase family.</text>
</comment>
<dbReference type="InterPro" id="IPR051323">
    <property type="entry name" value="AtsK-like"/>
</dbReference>
<dbReference type="EMBL" id="PSZC01000008">
    <property type="protein sequence ID" value="PPJ37709.1"/>
    <property type="molecule type" value="Genomic_DNA"/>
</dbReference>
<keyword evidence="5" id="KW-0408">Iron</keyword>
<evidence type="ECO:0000313" key="7">
    <source>
        <dbReference type="EMBL" id="PPJ37709.1"/>
    </source>
</evidence>
<evidence type="ECO:0000256" key="2">
    <source>
        <dbReference type="ARBA" id="ARBA00022723"/>
    </source>
</evidence>
<keyword evidence="4" id="KW-0560">Oxidoreductase</keyword>
<dbReference type="OrthoDB" id="581608at2"/>
<dbReference type="PANTHER" id="PTHR30468:SF1">
    <property type="entry name" value="ALPHA-KETOGLUTARATE-DEPENDENT SULFONATE DIOXYGENASE"/>
    <property type="match status" value="1"/>
</dbReference>
<sequence>MCRRQSGSAVAVHLRPEILDEHGHHRELQKAMRAQHPPVGHPVACTHEASRDLLDRIYRQADYPEHQVRPHWEPDTVAFWDNRAEQHYAASGYWPQTRIMERASIVGPRPAR</sequence>
<feature type="domain" description="TauD/TfdA-like" evidence="6">
    <location>
        <begin position="27"/>
        <end position="103"/>
    </location>
</feature>
<evidence type="ECO:0000256" key="3">
    <source>
        <dbReference type="ARBA" id="ARBA00022964"/>
    </source>
</evidence>
<dbReference type="SUPFAM" id="SSF51197">
    <property type="entry name" value="Clavaminate synthase-like"/>
    <property type="match status" value="1"/>
</dbReference>
<dbReference type="AlphaFoldDB" id="A0A2S6AR89"/>